<sequence>TTGARTQASRVEYTTDNGGYSSKLWWNVGDGEGSQARRRLGAAQNGGGEVVGDLEGLTVRGESDRG</sequence>
<feature type="non-terminal residue" evidence="2">
    <location>
        <position position="1"/>
    </location>
</feature>
<evidence type="ECO:0000313" key="2">
    <source>
        <dbReference type="EMBL" id="MED6129378.1"/>
    </source>
</evidence>
<organism evidence="2 3">
    <name type="scientific">Stylosanthes scabra</name>
    <dbReference type="NCBI Taxonomy" id="79078"/>
    <lineage>
        <taxon>Eukaryota</taxon>
        <taxon>Viridiplantae</taxon>
        <taxon>Streptophyta</taxon>
        <taxon>Embryophyta</taxon>
        <taxon>Tracheophyta</taxon>
        <taxon>Spermatophyta</taxon>
        <taxon>Magnoliopsida</taxon>
        <taxon>eudicotyledons</taxon>
        <taxon>Gunneridae</taxon>
        <taxon>Pentapetalae</taxon>
        <taxon>rosids</taxon>
        <taxon>fabids</taxon>
        <taxon>Fabales</taxon>
        <taxon>Fabaceae</taxon>
        <taxon>Papilionoideae</taxon>
        <taxon>50 kb inversion clade</taxon>
        <taxon>dalbergioids sensu lato</taxon>
        <taxon>Dalbergieae</taxon>
        <taxon>Pterocarpus clade</taxon>
        <taxon>Stylosanthes</taxon>
    </lineage>
</organism>
<dbReference type="EMBL" id="JASCZI010034747">
    <property type="protein sequence ID" value="MED6129378.1"/>
    <property type="molecule type" value="Genomic_DNA"/>
</dbReference>
<evidence type="ECO:0000256" key="1">
    <source>
        <dbReference type="SAM" id="MobiDB-lite"/>
    </source>
</evidence>
<keyword evidence="3" id="KW-1185">Reference proteome</keyword>
<dbReference type="Proteomes" id="UP001341840">
    <property type="component" value="Unassembled WGS sequence"/>
</dbReference>
<gene>
    <name evidence="2" type="ORF">PIB30_107361</name>
</gene>
<feature type="region of interest" description="Disordered" evidence="1">
    <location>
        <begin position="42"/>
        <end position="66"/>
    </location>
</feature>
<comment type="caution">
    <text evidence="2">The sequence shown here is derived from an EMBL/GenBank/DDBJ whole genome shotgun (WGS) entry which is preliminary data.</text>
</comment>
<name>A0ABU6RZZ2_9FABA</name>
<reference evidence="2 3" key="1">
    <citation type="journal article" date="2023" name="Plants (Basel)">
        <title>Bridging the Gap: Combining Genomics and Transcriptomics Approaches to Understand Stylosanthes scabra, an Orphan Legume from the Brazilian Caatinga.</title>
        <authorList>
            <person name="Ferreira-Neto J.R.C."/>
            <person name="da Silva M.D."/>
            <person name="Binneck E."/>
            <person name="de Melo N.F."/>
            <person name="da Silva R.H."/>
            <person name="de Melo A.L.T.M."/>
            <person name="Pandolfi V."/>
            <person name="Bustamante F.O."/>
            <person name="Brasileiro-Vidal A.C."/>
            <person name="Benko-Iseppon A.M."/>
        </authorList>
    </citation>
    <scope>NUCLEOTIDE SEQUENCE [LARGE SCALE GENOMIC DNA]</scope>
    <source>
        <tissue evidence="2">Leaves</tissue>
    </source>
</reference>
<proteinExistence type="predicted"/>
<accession>A0ABU6RZZ2</accession>
<protein>
    <submittedName>
        <fullName evidence="2">Uncharacterized protein</fullName>
    </submittedName>
</protein>
<evidence type="ECO:0000313" key="3">
    <source>
        <dbReference type="Proteomes" id="UP001341840"/>
    </source>
</evidence>